<gene>
    <name evidence="1" type="ORF">NW74_01645</name>
</gene>
<evidence type="ECO:0000313" key="1">
    <source>
        <dbReference type="EMBL" id="AIZ36148.1"/>
    </source>
</evidence>
<accession>A0A0B4S065</accession>
<dbReference type="Proteomes" id="UP000031386">
    <property type="component" value="Chromosome"/>
</dbReference>
<dbReference type="EMBL" id="CP009761">
    <property type="protein sequence ID" value="AIZ36148.1"/>
    <property type="molecule type" value="Genomic_DNA"/>
</dbReference>
<dbReference type="KEGG" id="pmic:NW74_01645"/>
<evidence type="ECO:0000313" key="2">
    <source>
        <dbReference type="Proteomes" id="UP000031386"/>
    </source>
</evidence>
<dbReference type="OrthoDB" id="2052817at2"/>
<proteinExistence type="predicted"/>
<name>A0A0B4S065_9FIRM</name>
<dbReference type="STRING" id="33033.NW74_01645"/>
<reference evidence="1 2" key="1">
    <citation type="submission" date="2014-10" db="EMBL/GenBank/DDBJ databases">
        <title>Complete genome sequence of Parvimonas micra KCOM 1535 (= ChDC B708).</title>
        <authorList>
            <person name="Kook J.-K."/>
            <person name="Park S.-N."/>
            <person name="Lim Y.K."/>
            <person name="Roh H."/>
        </authorList>
    </citation>
    <scope>NUCLEOTIDE SEQUENCE [LARGE SCALE GENOMIC DNA]</scope>
    <source>
        <strain evidence="2">KCOM 1535 / ChDC B708</strain>
    </source>
</reference>
<sequence>MNKSNYKIEEKDILNFLKFAYFGDLTNPIEAASNRAYLDMCRTLRVKEVSNGIKSELIEYVNDIFKYEISKLISGNIKNQNEFDKWHDGICNKITEEYYEYKESKIQLTYGQAQKWLNMTIKYLYMLKVYSFDCVFEYLHIPIDNCILNVANEKLGIDKPKTAWSKWDEKQYHNYQNEIKSKIKIAPLCWEFENWLNEAQKEAQKVKK</sequence>
<keyword evidence="2" id="KW-1185">Reference proteome</keyword>
<dbReference type="RefSeq" id="WP_041953552.1">
    <property type="nucleotide sequence ID" value="NZ_CP009761.1"/>
</dbReference>
<protein>
    <submittedName>
        <fullName evidence="1">Uncharacterized protein</fullName>
    </submittedName>
</protein>
<organism evidence="1 2">
    <name type="scientific">Parvimonas micra</name>
    <dbReference type="NCBI Taxonomy" id="33033"/>
    <lineage>
        <taxon>Bacteria</taxon>
        <taxon>Bacillati</taxon>
        <taxon>Bacillota</taxon>
        <taxon>Tissierellia</taxon>
        <taxon>Tissierellales</taxon>
        <taxon>Peptoniphilaceae</taxon>
        <taxon>Parvimonas</taxon>
    </lineage>
</organism>
<dbReference type="AlphaFoldDB" id="A0A0B4S065"/>